<reference evidence="1 2" key="1">
    <citation type="submission" date="2020-02" db="EMBL/GenBank/DDBJ databases">
        <title>Genome assembly of a novel Clostridium senegalense strain.</title>
        <authorList>
            <person name="Gupta T.B."/>
            <person name="Jauregui R."/>
            <person name="Maclean P."/>
            <person name="Nawarathana A."/>
            <person name="Brightwell G."/>
        </authorList>
    </citation>
    <scope>NUCLEOTIDE SEQUENCE [LARGE SCALE GENOMIC DNA]</scope>
    <source>
        <strain evidence="1 2">AGRFS4</strain>
    </source>
</reference>
<dbReference type="AlphaFoldDB" id="A0A6M0H0U2"/>
<dbReference type="Proteomes" id="UP000481872">
    <property type="component" value="Unassembled WGS sequence"/>
</dbReference>
<keyword evidence="2" id="KW-1185">Reference proteome</keyword>
<dbReference type="Pfam" id="PF18937">
    <property type="entry name" value="DUF5685"/>
    <property type="match status" value="1"/>
</dbReference>
<dbReference type="EMBL" id="JAAGPU010000002">
    <property type="protein sequence ID" value="NEU03764.1"/>
    <property type="molecule type" value="Genomic_DNA"/>
</dbReference>
<accession>A0A6M0H0U2</accession>
<gene>
    <name evidence="1" type="ORF">G3M99_02605</name>
</gene>
<evidence type="ECO:0000313" key="2">
    <source>
        <dbReference type="Proteomes" id="UP000481872"/>
    </source>
</evidence>
<protein>
    <submittedName>
        <fullName evidence="1">Uncharacterized protein</fullName>
    </submittedName>
</protein>
<proteinExistence type="predicted"/>
<name>A0A6M0H0U2_9CLOT</name>
<comment type="caution">
    <text evidence="1">The sequence shown here is derived from an EMBL/GenBank/DDBJ whole genome shotgun (WGS) entry which is preliminary data.</text>
</comment>
<sequence>MFGYVTPCKMELKVKDYEKFKAYYCGLCLSIKNNFGNLPRFTLNYDMTFLGILLDSLNDEKIQFNPTVCIAHPVKKRLKVINNDALDYAAFCNVALSYFKLLDNFQDDNSNSSKILALGLKGYIKTKDDKKVYLLNYMENNLKNLSKIENSSDILNIDEVSHIFADLTATIICEYSTDTNLKDNLYNLGYNLGRFIYLIDGYDDLEKDMSENKFNPINRAFNKDNLPYDEFSNLIKDRIEFNLIMSAESCVRNLSDLPILKNKDLLDNILNLGLMEKIENIKTHKKK</sequence>
<dbReference type="InterPro" id="IPR043740">
    <property type="entry name" value="DUF5685"/>
</dbReference>
<dbReference type="RefSeq" id="WP_061994115.1">
    <property type="nucleotide sequence ID" value="NZ_JAAGPU010000002.1"/>
</dbReference>
<organism evidence="1 2">
    <name type="scientific">Clostridium senegalense</name>
    <dbReference type="NCBI Taxonomy" id="1465809"/>
    <lineage>
        <taxon>Bacteria</taxon>
        <taxon>Bacillati</taxon>
        <taxon>Bacillota</taxon>
        <taxon>Clostridia</taxon>
        <taxon>Eubacteriales</taxon>
        <taxon>Clostridiaceae</taxon>
        <taxon>Clostridium</taxon>
    </lineage>
</organism>
<evidence type="ECO:0000313" key="1">
    <source>
        <dbReference type="EMBL" id="NEU03764.1"/>
    </source>
</evidence>